<accession>A0A7Y0DR35</accession>
<organism evidence="2 3">
    <name type="scientific">Pseudoalteromonas arctica</name>
    <dbReference type="NCBI Taxonomy" id="394751"/>
    <lineage>
        <taxon>Bacteria</taxon>
        <taxon>Pseudomonadati</taxon>
        <taxon>Pseudomonadota</taxon>
        <taxon>Gammaproteobacteria</taxon>
        <taxon>Alteromonadales</taxon>
        <taxon>Pseudoalteromonadaceae</taxon>
        <taxon>Pseudoalteromonas</taxon>
    </lineage>
</organism>
<protein>
    <submittedName>
        <fullName evidence="2">Uncharacterized protein</fullName>
    </submittedName>
</protein>
<proteinExistence type="predicted"/>
<dbReference type="AlphaFoldDB" id="A0A7Y0DR35"/>
<feature type="region of interest" description="Disordered" evidence="1">
    <location>
        <begin position="14"/>
        <end position="39"/>
    </location>
</feature>
<keyword evidence="3" id="KW-1185">Reference proteome</keyword>
<sequence length="133" mass="15125">MIIGNQTAIYSQYQEVQQPKMPPKDGSELPSSAKVTKEEPKGLDMRNISSGEIRDLAKATGDDRVWQFIPFEKFEFDGSTLKGVENKDYLGFLERRIEYKNSIGEPTTNYEEILSALKSYQGYILPPKIDVRA</sequence>
<gene>
    <name evidence="2" type="ORF">HHO47_03780</name>
</gene>
<evidence type="ECO:0000256" key="1">
    <source>
        <dbReference type="SAM" id="MobiDB-lite"/>
    </source>
</evidence>
<dbReference type="Proteomes" id="UP000570493">
    <property type="component" value="Unassembled WGS sequence"/>
</dbReference>
<name>A0A7Y0DR35_9GAMM</name>
<dbReference type="RefSeq" id="WP_086993870.1">
    <property type="nucleotide sequence ID" value="NZ_JABBMT010000004.1"/>
</dbReference>
<evidence type="ECO:0000313" key="3">
    <source>
        <dbReference type="Proteomes" id="UP000570493"/>
    </source>
</evidence>
<reference evidence="2" key="1">
    <citation type="submission" date="2020-04" db="EMBL/GenBank/DDBJ databases">
        <title>Genome Sequencing for Pseudoaltermonas arctica.</title>
        <authorList>
            <person name="Elkins N.S."/>
        </authorList>
    </citation>
    <scope>NUCLEOTIDE SEQUENCE [LARGE SCALE GENOMIC DNA]</scope>
    <source>
        <strain evidence="2">NEC-BIFX-2020_0012</strain>
    </source>
</reference>
<evidence type="ECO:0000313" key="2">
    <source>
        <dbReference type="EMBL" id="NMM39985.1"/>
    </source>
</evidence>
<comment type="caution">
    <text evidence="2">The sequence shown here is derived from an EMBL/GenBank/DDBJ whole genome shotgun (WGS) entry which is preliminary data.</text>
</comment>
<dbReference type="EMBL" id="JABBMT010000004">
    <property type="protein sequence ID" value="NMM39985.1"/>
    <property type="molecule type" value="Genomic_DNA"/>
</dbReference>